<dbReference type="EMBL" id="CAACVR010000001">
    <property type="protein sequence ID" value="VEU19730.1"/>
    <property type="molecule type" value="Genomic_DNA"/>
</dbReference>
<dbReference type="InParanoid" id="A0A448YFN2"/>
<gene>
    <name evidence="2" type="ORF">BRENAR_LOCUS466</name>
</gene>
<feature type="region of interest" description="Disordered" evidence="1">
    <location>
        <begin position="381"/>
        <end position="420"/>
    </location>
</feature>
<name>A0A448YFN2_BRENA</name>
<reference evidence="2 3" key="1">
    <citation type="submission" date="2018-12" db="EMBL/GenBank/DDBJ databases">
        <authorList>
            <person name="Tiukova I."/>
            <person name="Dainat J."/>
        </authorList>
    </citation>
    <scope>NUCLEOTIDE SEQUENCE [LARGE SCALE GENOMIC DNA]</scope>
</reference>
<dbReference type="STRING" id="13370.A0A448YFN2"/>
<accession>A0A448YFN2</accession>
<proteinExistence type="predicted"/>
<feature type="compositionally biased region" description="Basic and acidic residues" evidence="1">
    <location>
        <begin position="17"/>
        <end position="27"/>
    </location>
</feature>
<protein>
    <submittedName>
        <fullName evidence="2">DEKNAAC100508</fullName>
    </submittedName>
</protein>
<keyword evidence="3" id="KW-1185">Reference proteome</keyword>
<sequence>MVSLQGRDGAQSGGQPDGHDSIEGIKEDHRALNQYFHSIQQYTAEVDGTPSEFSVLDLSGLNGEFQIDPSLAENQNNREHNENISAAAAAVAAYQQQRQDNAKKVAETEQPGKRSSGDSRREHELPDKSFPESQEPKMLTPEEAAKLLPVPAGVDPKKMCRFCGRTFAYPGSLGRHLDLRKGAPKHPASIIEKLRAHVARRGNEVEVKTRRKLRAKEYNRREYVRAKNRERRRLTNKVYRARDIAQMKFYRSIGTPVLDEDASFPRIVLFFLPASLWPEEPPTEETLRLVISWMDQSESVRSKCDLLVKGLTLDSYSEILKRAYDSWTTESEVKRQSIWVRELRQCAQDALGSLTLFDFATREAYAMRLSEQKRIEMLQEGKRQELKGPNSNKRDAANQGDLISSGDNNDSDTGKDVTTLQEDELVAVAAAAEAAVKRGYDNEQ</sequence>
<feature type="compositionally biased region" description="Basic and acidic residues" evidence="1">
    <location>
        <begin position="100"/>
        <end position="130"/>
    </location>
</feature>
<evidence type="ECO:0000256" key="1">
    <source>
        <dbReference type="SAM" id="MobiDB-lite"/>
    </source>
</evidence>
<organism evidence="2 3">
    <name type="scientific">Brettanomyces naardenensis</name>
    <name type="common">Yeast</name>
    <dbReference type="NCBI Taxonomy" id="13370"/>
    <lineage>
        <taxon>Eukaryota</taxon>
        <taxon>Fungi</taxon>
        <taxon>Dikarya</taxon>
        <taxon>Ascomycota</taxon>
        <taxon>Saccharomycotina</taxon>
        <taxon>Pichiomycetes</taxon>
        <taxon>Pichiales</taxon>
        <taxon>Pichiaceae</taxon>
        <taxon>Brettanomyces</taxon>
    </lineage>
</organism>
<dbReference type="Proteomes" id="UP000290900">
    <property type="component" value="Unassembled WGS sequence"/>
</dbReference>
<evidence type="ECO:0000313" key="3">
    <source>
        <dbReference type="Proteomes" id="UP000290900"/>
    </source>
</evidence>
<feature type="region of interest" description="Disordered" evidence="1">
    <location>
        <begin position="90"/>
        <end position="138"/>
    </location>
</feature>
<dbReference type="AlphaFoldDB" id="A0A448YFN2"/>
<evidence type="ECO:0000313" key="2">
    <source>
        <dbReference type="EMBL" id="VEU19730.1"/>
    </source>
</evidence>
<feature type="compositionally biased region" description="Basic and acidic residues" evidence="1">
    <location>
        <begin position="381"/>
        <end position="396"/>
    </location>
</feature>
<feature type="region of interest" description="Disordered" evidence="1">
    <location>
        <begin position="1"/>
        <end position="27"/>
    </location>
</feature>
<dbReference type="OrthoDB" id="4095993at2759"/>